<evidence type="ECO:0000313" key="12">
    <source>
        <dbReference type="Proteomes" id="UP001221217"/>
    </source>
</evidence>
<evidence type="ECO:0000256" key="8">
    <source>
        <dbReference type="ARBA" id="ARBA00023136"/>
    </source>
</evidence>
<evidence type="ECO:0000256" key="5">
    <source>
        <dbReference type="ARBA" id="ARBA00022692"/>
    </source>
</evidence>
<feature type="transmembrane region" description="Helical" evidence="10">
    <location>
        <begin position="361"/>
        <end position="383"/>
    </location>
</feature>
<keyword evidence="6 10" id="KW-1133">Transmembrane helix</keyword>
<dbReference type="CDD" id="cd13133">
    <property type="entry name" value="MATE_like_7"/>
    <property type="match status" value="1"/>
</dbReference>
<feature type="transmembrane region" description="Helical" evidence="10">
    <location>
        <begin position="12"/>
        <end position="34"/>
    </location>
</feature>
<feature type="transmembrane region" description="Helical" evidence="10">
    <location>
        <begin position="419"/>
        <end position="440"/>
    </location>
</feature>
<feature type="transmembrane region" description="Helical" evidence="10">
    <location>
        <begin position="54"/>
        <end position="76"/>
    </location>
</feature>
<dbReference type="Pfam" id="PF01554">
    <property type="entry name" value="MatE"/>
    <property type="match status" value="2"/>
</dbReference>
<evidence type="ECO:0000256" key="4">
    <source>
        <dbReference type="ARBA" id="ARBA00022475"/>
    </source>
</evidence>
<dbReference type="AlphaFoldDB" id="A0AAJ1MNP9"/>
<evidence type="ECO:0000256" key="1">
    <source>
        <dbReference type="ARBA" id="ARBA00004651"/>
    </source>
</evidence>
<keyword evidence="7" id="KW-0406">Ion transport</keyword>
<feature type="transmembrane region" description="Helical" evidence="10">
    <location>
        <begin position="161"/>
        <end position="183"/>
    </location>
</feature>
<feature type="transmembrane region" description="Helical" evidence="10">
    <location>
        <begin position="390"/>
        <end position="413"/>
    </location>
</feature>
<dbReference type="InterPro" id="IPR050222">
    <property type="entry name" value="MATE_MdtK"/>
</dbReference>
<keyword evidence="3" id="KW-0050">Antiport</keyword>
<feature type="transmembrane region" description="Helical" evidence="10">
    <location>
        <begin position="238"/>
        <end position="261"/>
    </location>
</feature>
<keyword evidence="5 10" id="KW-0812">Transmembrane</keyword>
<evidence type="ECO:0000256" key="3">
    <source>
        <dbReference type="ARBA" id="ARBA00022449"/>
    </source>
</evidence>
<sequence>MTQSGNHKSTLNRLLVIAVPMVISQASDTVMLFFDRLFLSRLGGEFLAASMSGGLSQFMVSSFFFGTIGYVTAVVAQYYGAEKYERCAVATFQAVVLSILSYPIILAASPLIKTLFTALGQTPLQVELAYTYYHTLIFGVVVLLLRYAMAGFFIGIGRTRVVMIANAAGMIINLPANYVLIYGKFGFPELGLRGAAVGTILGNLVILIILAVFYFRLTNRVEYKTHKAFNFDGEIFRTLVKFGVPAGIEMFLNVAAFNLFVQMMHTYGTNVAAAVTISFNWDIVAFLPMLGMGHAVTSLAGQCVGAGDLTEARKVTVTGLKTAWVYSGTMVLVFLLFARPLTSLFLPAGPEAAEIGRLAEILLRLASIYILADSAQIVFVGALRGAGDTHWVMAASVVMHWCMAGIAFYLIRILKADPVGAWIGFIGFIVLLGVVMYFRFRGGKWEKIDMIGGKADHIDCRHSSGINPEIGCEELIDESQL</sequence>
<keyword evidence="2" id="KW-0813">Transport</keyword>
<dbReference type="NCBIfam" id="TIGR00797">
    <property type="entry name" value="matE"/>
    <property type="match status" value="1"/>
</dbReference>
<protein>
    <recommendedName>
        <fullName evidence="9">Multidrug-efflux transporter</fullName>
    </recommendedName>
</protein>
<dbReference type="GO" id="GO:0015297">
    <property type="term" value="F:antiporter activity"/>
    <property type="evidence" value="ECO:0007669"/>
    <property type="project" value="UniProtKB-KW"/>
</dbReference>
<dbReference type="PANTHER" id="PTHR43298:SF2">
    <property type="entry name" value="FMN_FAD EXPORTER YEEO-RELATED"/>
    <property type="match status" value="1"/>
</dbReference>
<feature type="transmembrane region" description="Helical" evidence="10">
    <location>
        <begin position="88"/>
        <end position="112"/>
    </location>
</feature>
<keyword evidence="8 10" id="KW-0472">Membrane</keyword>
<dbReference type="PIRSF" id="PIRSF006603">
    <property type="entry name" value="DinF"/>
    <property type="match status" value="1"/>
</dbReference>
<dbReference type="EMBL" id="JAQQAL010000015">
    <property type="protein sequence ID" value="MDC7226654.1"/>
    <property type="molecule type" value="Genomic_DNA"/>
</dbReference>
<accession>A0AAJ1MNP9</accession>
<dbReference type="GO" id="GO:0042910">
    <property type="term" value="F:xenobiotic transmembrane transporter activity"/>
    <property type="evidence" value="ECO:0007669"/>
    <property type="project" value="InterPro"/>
</dbReference>
<feature type="transmembrane region" description="Helical" evidence="10">
    <location>
        <begin position="132"/>
        <end position="154"/>
    </location>
</feature>
<proteinExistence type="predicted"/>
<dbReference type="GO" id="GO:0006811">
    <property type="term" value="P:monoatomic ion transport"/>
    <property type="evidence" value="ECO:0007669"/>
    <property type="project" value="UniProtKB-KW"/>
</dbReference>
<dbReference type="InterPro" id="IPR002528">
    <property type="entry name" value="MATE_fam"/>
</dbReference>
<comment type="subcellular location">
    <subcellularLocation>
        <location evidence="1">Cell membrane</location>
        <topology evidence="1">Multi-pass membrane protein</topology>
    </subcellularLocation>
</comment>
<feature type="transmembrane region" description="Helical" evidence="10">
    <location>
        <begin position="195"/>
        <end position="217"/>
    </location>
</feature>
<dbReference type="GO" id="GO:0005886">
    <property type="term" value="C:plasma membrane"/>
    <property type="evidence" value="ECO:0007669"/>
    <property type="project" value="UniProtKB-SubCell"/>
</dbReference>
<feature type="transmembrane region" description="Helical" evidence="10">
    <location>
        <begin position="323"/>
        <end position="341"/>
    </location>
</feature>
<reference evidence="11 12" key="1">
    <citation type="submission" date="2022-12" db="EMBL/GenBank/DDBJ databases">
        <title>Metagenome assembled genome from gulf of manar.</title>
        <authorList>
            <person name="Kohli P."/>
            <person name="Pk S."/>
            <person name="Venkata Ramana C."/>
            <person name="Sasikala C."/>
        </authorList>
    </citation>
    <scope>NUCLEOTIDE SEQUENCE [LARGE SCALE GENOMIC DNA]</scope>
    <source>
        <strain evidence="11">JB008</strain>
    </source>
</reference>
<evidence type="ECO:0000256" key="9">
    <source>
        <dbReference type="ARBA" id="ARBA00031636"/>
    </source>
</evidence>
<name>A0AAJ1MNP9_9SPIO</name>
<evidence type="ECO:0000256" key="2">
    <source>
        <dbReference type="ARBA" id="ARBA00022448"/>
    </source>
</evidence>
<feature type="transmembrane region" description="Helical" evidence="10">
    <location>
        <begin position="267"/>
        <end position="290"/>
    </location>
</feature>
<dbReference type="InterPro" id="IPR048279">
    <property type="entry name" value="MdtK-like"/>
</dbReference>
<gene>
    <name evidence="11" type="ORF">PQJ61_07805</name>
</gene>
<dbReference type="Proteomes" id="UP001221217">
    <property type="component" value="Unassembled WGS sequence"/>
</dbReference>
<evidence type="ECO:0000256" key="6">
    <source>
        <dbReference type="ARBA" id="ARBA00022989"/>
    </source>
</evidence>
<dbReference type="PANTHER" id="PTHR43298">
    <property type="entry name" value="MULTIDRUG RESISTANCE PROTEIN NORM-RELATED"/>
    <property type="match status" value="1"/>
</dbReference>
<comment type="caution">
    <text evidence="11">The sequence shown here is derived from an EMBL/GenBank/DDBJ whole genome shotgun (WGS) entry which is preliminary data.</text>
</comment>
<evidence type="ECO:0000256" key="10">
    <source>
        <dbReference type="SAM" id="Phobius"/>
    </source>
</evidence>
<organism evidence="11 12">
    <name type="scientific">Candidatus Thalassospirochaeta sargassi</name>
    <dbReference type="NCBI Taxonomy" id="3119039"/>
    <lineage>
        <taxon>Bacteria</taxon>
        <taxon>Pseudomonadati</taxon>
        <taxon>Spirochaetota</taxon>
        <taxon>Spirochaetia</taxon>
        <taxon>Spirochaetales</taxon>
        <taxon>Spirochaetaceae</taxon>
        <taxon>Candidatus Thalassospirochaeta</taxon>
    </lineage>
</organism>
<evidence type="ECO:0000313" key="11">
    <source>
        <dbReference type="EMBL" id="MDC7226654.1"/>
    </source>
</evidence>
<keyword evidence="4" id="KW-1003">Cell membrane</keyword>
<evidence type="ECO:0000256" key="7">
    <source>
        <dbReference type="ARBA" id="ARBA00023065"/>
    </source>
</evidence>